<dbReference type="InterPro" id="IPR019823">
    <property type="entry name" value="Mechanosensitive_channel_CS"/>
</dbReference>
<evidence type="ECO:0000256" key="5">
    <source>
        <dbReference type="ARBA" id="ARBA00022692"/>
    </source>
</evidence>
<dbReference type="SUPFAM" id="SSF81330">
    <property type="entry name" value="Gated mechanosensitive channel"/>
    <property type="match status" value="1"/>
</dbReference>
<comment type="function">
    <text evidence="10">Channel that opens in response to stretch forces in the membrane lipid bilayer. May participate in the regulation of osmotic pressure changes within the cell.</text>
</comment>
<proteinExistence type="inferred from homology"/>
<evidence type="ECO:0000313" key="13">
    <source>
        <dbReference type="Proteomes" id="UP000199647"/>
    </source>
</evidence>
<keyword evidence="10" id="KW-0997">Cell inner membrane</keyword>
<feature type="transmembrane region" description="Helical" evidence="10">
    <location>
        <begin position="81"/>
        <end position="102"/>
    </location>
</feature>
<dbReference type="STRING" id="1855383.SAMN05216548_1221"/>
<comment type="subcellular location">
    <subcellularLocation>
        <location evidence="10">Cell inner membrane</location>
        <topology evidence="10">Multi-pass membrane protein</topology>
    </subcellularLocation>
    <subcellularLocation>
        <location evidence="1">Cell membrane</location>
        <topology evidence="1">Multi-pass membrane protein</topology>
    </subcellularLocation>
</comment>
<dbReference type="NCBIfam" id="TIGR00220">
    <property type="entry name" value="mscL"/>
    <property type="match status" value="1"/>
</dbReference>
<dbReference type="Pfam" id="PF01741">
    <property type="entry name" value="MscL"/>
    <property type="match status" value="1"/>
</dbReference>
<dbReference type="InterPro" id="IPR036019">
    <property type="entry name" value="MscL_channel"/>
</dbReference>
<comment type="subunit">
    <text evidence="10">Homopentamer.</text>
</comment>
<evidence type="ECO:0000256" key="11">
    <source>
        <dbReference type="SAM" id="MobiDB-lite"/>
    </source>
</evidence>
<keyword evidence="5 10" id="KW-0812">Transmembrane</keyword>
<dbReference type="Proteomes" id="UP000199647">
    <property type="component" value="Unassembled WGS sequence"/>
</dbReference>
<dbReference type="NCBIfam" id="NF010557">
    <property type="entry name" value="PRK13952.1"/>
    <property type="match status" value="1"/>
</dbReference>
<keyword evidence="6 10" id="KW-1133">Transmembrane helix</keyword>
<evidence type="ECO:0000313" key="12">
    <source>
        <dbReference type="EMBL" id="SER50193.1"/>
    </source>
</evidence>
<evidence type="ECO:0000256" key="10">
    <source>
        <dbReference type="HAMAP-Rule" id="MF_00115"/>
    </source>
</evidence>
<dbReference type="PANTHER" id="PTHR30266:SF2">
    <property type="entry name" value="LARGE-CONDUCTANCE MECHANOSENSITIVE CHANNEL"/>
    <property type="match status" value="1"/>
</dbReference>
<evidence type="ECO:0000256" key="8">
    <source>
        <dbReference type="ARBA" id="ARBA00023136"/>
    </source>
</evidence>
<reference evidence="12 13" key="1">
    <citation type="submission" date="2016-10" db="EMBL/GenBank/DDBJ databases">
        <authorList>
            <person name="de Groot N.N."/>
        </authorList>
    </citation>
    <scope>NUCLEOTIDE SEQUENCE [LARGE SCALE GENOMIC DNA]</scope>
    <source>
        <strain evidence="12 13">A52C2</strain>
    </source>
</reference>
<dbReference type="GO" id="GO:0005886">
    <property type="term" value="C:plasma membrane"/>
    <property type="evidence" value="ECO:0007669"/>
    <property type="project" value="UniProtKB-SubCell"/>
</dbReference>
<dbReference type="InterPro" id="IPR037673">
    <property type="entry name" value="MSC/AndL"/>
</dbReference>
<dbReference type="OrthoDB" id="9810350at2"/>
<dbReference type="InterPro" id="IPR001185">
    <property type="entry name" value="MS_channel"/>
</dbReference>
<keyword evidence="8 10" id="KW-0472">Membrane</keyword>
<evidence type="ECO:0000256" key="6">
    <source>
        <dbReference type="ARBA" id="ARBA00022989"/>
    </source>
</evidence>
<evidence type="ECO:0000256" key="1">
    <source>
        <dbReference type="ARBA" id="ARBA00004651"/>
    </source>
</evidence>
<gene>
    <name evidence="10" type="primary">mscL</name>
    <name evidence="12" type="ORF">SAMN05216548_1221</name>
</gene>
<dbReference type="HAMAP" id="MF_00115">
    <property type="entry name" value="MscL"/>
    <property type="match status" value="1"/>
</dbReference>
<dbReference type="GO" id="GO:0008381">
    <property type="term" value="F:mechanosensitive monoatomic ion channel activity"/>
    <property type="evidence" value="ECO:0007669"/>
    <property type="project" value="UniProtKB-UniRule"/>
</dbReference>
<protein>
    <recommendedName>
        <fullName evidence="10">Large-conductance mechanosensitive channel</fullName>
    </recommendedName>
</protein>
<evidence type="ECO:0000256" key="9">
    <source>
        <dbReference type="ARBA" id="ARBA00023303"/>
    </source>
</evidence>
<evidence type="ECO:0000256" key="4">
    <source>
        <dbReference type="ARBA" id="ARBA00022475"/>
    </source>
</evidence>
<keyword evidence="13" id="KW-1185">Reference proteome</keyword>
<dbReference type="PANTHER" id="PTHR30266">
    <property type="entry name" value="MECHANOSENSITIVE CHANNEL MSCL"/>
    <property type="match status" value="1"/>
</dbReference>
<feature type="region of interest" description="Disordered" evidence="11">
    <location>
        <begin position="138"/>
        <end position="167"/>
    </location>
</feature>
<comment type="similarity">
    <text evidence="2 10">Belongs to the MscL family.</text>
</comment>
<keyword evidence="4 10" id="KW-1003">Cell membrane</keyword>
<evidence type="ECO:0000256" key="2">
    <source>
        <dbReference type="ARBA" id="ARBA00007254"/>
    </source>
</evidence>
<accession>A0A1H9PRJ3</accession>
<dbReference type="EMBL" id="FOFG01000022">
    <property type="protein sequence ID" value="SER50193.1"/>
    <property type="molecule type" value="Genomic_DNA"/>
</dbReference>
<dbReference type="PRINTS" id="PR01264">
    <property type="entry name" value="MECHCHANNEL"/>
</dbReference>
<dbReference type="NCBIfam" id="NF001843">
    <property type="entry name" value="PRK00567.1-4"/>
    <property type="match status" value="1"/>
</dbReference>
<name>A0A1H9PRJ3_9HYPH</name>
<dbReference type="PROSITE" id="PS01327">
    <property type="entry name" value="MSCL"/>
    <property type="match status" value="1"/>
</dbReference>
<dbReference type="AlphaFoldDB" id="A0A1H9PRJ3"/>
<evidence type="ECO:0000256" key="3">
    <source>
        <dbReference type="ARBA" id="ARBA00022448"/>
    </source>
</evidence>
<evidence type="ECO:0000256" key="7">
    <source>
        <dbReference type="ARBA" id="ARBA00023065"/>
    </source>
</evidence>
<keyword evidence="3 10" id="KW-0813">Transport</keyword>
<feature type="transmembrane region" description="Helical" evidence="10">
    <location>
        <begin position="12"/>
        <end position="35"/>
    </location>
</feature>
<organism evidence="12 13">
    <name type="scientific">Faunimonas pinastri</name>
    <dbReference type="NCBI Taxonomy" id="1855383"/>
    <lineage>
        <taxon>Bacteria</taxon>
        <taxon>Pseudomonadati</taxon>
        <taxon>Pseudomonadota</taxon>
        <taxon>Alphaproteobacteria</taxon>
        <taxon>Hyphomicrobiales</taxon>
        <taxon>Afifellaceae</taxon>
        <taxon>Faunimonas</taxon>
    </lineage>
</organism>
<keyword evidence="7 10" id="KW-0406">Ion transport</keyword>
<dbReference type="Gene3D" id="1.10.1200.120">
    <property type="entry name" value="Large-conductance mechanosensitive channel, MscL, domain 1"/>
    <property type="match status" value="1"/>
</dbReference>
<sequence>MLNEFKKFALRGNVLDLAVGVILGAAFSGIVSSLVDDIIMPPIGLLLGQVDFSQFFIVLKGDGHFNTIAQAKAAGAVTWNFGLFINAVIKFMIVSIAVFGLVRGINKLFKMHQDEKKKETPPEVLLLQEIRDILKGEEMPISGPPESSNAANIAQGPEVSGPQAIGP</sequence>
<keyword evidence="9 10" id="KW-0407">Ion channel</keyword>